<reference evidence="1 2" key="1">
    <citation type="journal article" date="2021" name="MBio">
        <title>Poor Competitiveness of Bradyrhizobium in Pigeon Pea Root Colonization in Indian Soils.</title>
        <authorList>
            <person name="Chalasani D."/>
            <person name="Basu A."/>
            <person name="Pullabhotla S.V.S.R.N."/>
            <person name="Jorrin B."/>
            <person name="Neal A.L."/>
            <person name="Poole P.S."/>
            <person name="Podile A.R."/>
            <person name="Tkacz A."/>
        </authorList>
    </citation>
    <scope>NUCLEOTIDE SEQUENCE [LARGE SCALE GENOMIC DNA]</scope>
    <source>
        <strain evidence="1 2">HU14</strain>
    </source>
</reference>
<evidence type="ECO:0000313" key="2">
    <source>
        <dbReference type="Proteomes" id="UP001196843"/>
    </source>
</evidence>
<dbReference type="RefSeq" id="WP_220299833.1">
    <property type="nucleotide sequence ID" value="NZ_JAEUAW010000003.1"/>
</dbReference>
<protein>
    <recommendedName>
        <fullName evidence="3">Major capsid protein</fullName>
    </recommendedName>
</protein>
<accession>A0ABS7HJH7</accession>
<dbReference type="EMBL" id="JAEUAW010000003">
    <property type="protein sequence ID" value="MBW9093111.1"/>
    <property type="molecule type" value="Genomic_DNA"/>
</dbReference>
<organism evidence="1 2">
    <name type="scientific">Microbacterium jejuense</name>
    <dbReference type="NCBI Taxonomy" id="1263637"/>
    <lineage>
        <taxon>Bacteria</taxon>
        <taxon>Bacillati</taxon>
        <taxon>Actinomycetota</taxon>
        <taxon>Actinomycetes</taxon>
        <taxon>Micrococcales</taxon>
        <taxon>Microbacteriaceae</taxon>
        <taxon>Microbacterium</taxon>
    </lineage>
</organism>
<keyword evidence="2" id="KW-1185">Reference proteome</keyword>
<name>A0ABS7HJH7_9MICO</name>
<proteinExistence type="predicted"/>
<evidence type="ECO:0008006" key="3">
    <source>
        <dbReference type="Google" id="ProtNLM"/>
    </source>
</evidence>
<dbReference type="Proteomes" id="UP001196843">
    <property type="component" value="Unassembled WGS sequence"/>
</dbReference>
<sequence length="305" mass="32444">MASYTYPVARPEGALTAQQIHLLLQNPRVIAKRLAALADQKFIADFILTGRYNAVGGGIFYETGEQIFAADASESVAPGSAYPKTVLTQGELAAAKTDKQGLATDITDEKISREGISFVNRALTRLANTVIRDVDARAMAVITSKVTSTAAASAAWTTAGAILESLESISGSRADGTGIDLETIVLKPSKYAKVIGILVNAGVLPREQGNIILSGNLPMDLLGYTWATSPRYTSDNPLFLDREQLGGMADEDLASPEFVKAGTFNVETATERVKGHDKYELRARRVVVPVVTEPNAGVTITGTNL</sequence>
<evidence type="ECO:0000313" key="1">
    <source>
        <dbReference type="EMBL" id="MBW9093111.1"/>
    </source>
</evidence>
<comment type="caution">
    <text evidence="1">The sequence shown here is derived from an EMBL/GenBank/DDBJ whole genome shotgun (WGS) entry which is preliminary data.</text>
</comment>
<gene>
    <name evidence="1" type="ORF">JNB62_05400</name>
</gene>
<dbReference type="Pfam" id="PF25209">
    <property type="entry name" value="Phage_capsid_4"/>
    <property type="match status" value="1"/>
</dbReference>